<dbReference type="Proteomes" id="UP000007014">
    <property type="component" value="Chromosome 13"/>
</dbReference>
<dbReference type="RefSeq" id="XP_005536943.1">
    <property type="nucleotide sequence ID" value="XM_005536886.1"/>
</dbReference>
<gene>
    <name evidence="11" type="ORF">CYME_CMM006C</name>
</gene>
<dbReference type="PROSITE" id="PS00893">
    <property type="entry name" value="NUDIX_BOX"/>
    <property type="match status" value="1"/>
</dbReference>
<evidence type="ECO:0000256" key="5">
    <source>
        <dbReference type="ARBA" id="ARBA00022723"/>
    </source>
</evidence>
<comment type="catalytic activity">
    <reaction evidence="9">
        <text>a 5'-end NAD(+)-phospho-ribonucleoside in mRNA + H2O = a 5'-end phospho-adenosine-phospho-ribonucleoside in mRNA + beta-nicotinamide D-ribonucleotide + 2 H(+)</text>
        <dbReference type="Rhea" id="RHEA:60876"/>
        <dbReference type="Rhea" id="RHEA-COMP:15698"/>
        <dbReference type="Rhea" id="RHEA-COMP:15719"/>
        <dbReference type="ChEBI" id="CHEBI:14649"/>
        <dbReference type="ChEBI" id="CHEBI:15377"/>
        <dbReference type="ChEBI" id="CHEBI:15378"/>
        <dbReference type="ChEBI" id="CHEBI:144029"/>
        <dbReference type="ChEBI" id="CHEBI:144051"/>
    </reaction>
    <physiologicalReaction direction="left-to-right" evidence="9">
        <dbReference type="Rhea" id="RHEA:60877"/>
    </physiologicalReaction>
</comment>
<dbReference type="GO" id="GO:0006742">
    <property type="term" value="P:NADP+ catabolic process"/>
    <property type="evidence" value="ECO:0007669"/>
    <property type="project" value="TreeGrafter"/>
</dbReference>
<comment type="cofactor">
    <cofactor evidence="1">
        <name>Mg(2+)</name>
        <dbReference type="ChEBI" id="CHEBI:18420"/>
    </cofactor>
</comment>
<dbReference type="SUPFAM" id="SSF55811">
    <property type="entry name" value="Nudix"/>
    <property type="match status" value="1"/>
</dbReference>
<evidence type="ECO:0000256" key="3">
    <source>
        <dbReference type="ARBA" id="ARBA00009595"/>
    </source>
</evidence>
<reference evidence="11 12" key="1">
    <citation type="journal article" date="2004" name="Nature">
        <title>Genome sequence of the ultrasmall unicellular red alga Cyanidioschyzon merolae 10D.</title>
        <authorList>
            <person name="Matsuzaki M."/>
            <person name="Misumi O."/>
            <person name="Shin-i T."/>
            <person name="Maruyama S."/>
            <person name="Takahara M."/>
            <person name="Miyagishima S."/>
            <person name="Mori T."/>
            <person name="Nishida K."/>
            <person name="Yagisawa F."/>
            <person name="Nishida K."/>
            <person name="Yoshida Y."/>
            <person name="Nishimura Y."/>
            <person name="Nakao S."/>
            <person name="Kobayashi T."/>
            <person name="Momoyama Y."/>
            <person name="Higashiyama T."/>
            <person name="Minoda A."/>
            <person name="Sano M."/>
            <person name="Nomoto H."/>
            <person name="Oishi K."/>
            <person name="Hayashi H."/>
            <person name="Ohta F."/>
            <person name="Nishizaka S."/>
            <person name="Haga S."/>
            <person name="Miura S."/>
            <person name="Morishita T."/>
            <person name="Kabeya Y."/>
            <person name="Terasawa K."/>
            <person name="Suzuki Y."/>
            <person name="Ishii Y."/>
            <person name="Asakawa S."/>
            <person name="Takano H."/>
            <person name="Ohta N."/>
            <person name="Kuroiwa H."/>
            <person name="Tanaka K."/>
            <person name="Shimizu N."/>
            <person name="Sugano S."/>
            <person name="Sato N."/>
            <person name="Nozaki H."/>
            <person name="Ogasawara N."/>
            <person name="Kohara Y."/>
            <person name="Kuroiwa T."/>
        </authorList>
    </citation>
    <scope>NUCLEOTIDE SEQUENCE [LARGE SCALE GENOMIC DNA]</scope>
    <source>
        <strain evidence="11 12">10D</strain>
    </source>
</reference>
<accession>M1VDM8</accession>
<dbReference type="Gene3D" id="3.90.79.20">
    <property type="match status" value="1"/>
</dbReference>
<evidence type="ECO:0000256" key="2">
    <source>
        <dbReference type="ARBA" id="ARBA00001947"/>
    </source>
</evidence>
<comment type="similarity">
    <text evidence="3">Belongs to the Nudix hydrolase family. NudC subfamily.</text>
</comment>
<keyword evidence="8" id="KW-0520">NAD</keyword>
<keyword evidence="12" id="KW-1185">Reference proteome</keyword>
<dbReference type="CDD" id="cd03429">
    <property type="entry name" value="NUDIX_NADH_pyrophosphatase_Nudt13"/>
    <property type="match status" value="1"/>
</dbReference>
<keyword evidence="7" id="KW-0460">Magnesium</keyword>
<evidence type="ECO:0000256" key="1">
    <source>
        <dbReference type="ARBA" id="ARBA00001946"/>
    </source>
</evidence>
<keyword evidence="5" id="KW-0479">Metal-binding</keyword>
<dbReference type="GO" id="GO:0035529">
    <property type="term" value="F:NADH pyrophosphatase activity"/>
    <property type="evidence" value="ECO:0007669"/>
    <property type="project" value="TreeGrafter"/>
</dbReference>
<evidence type="ECO:0000259" key="10">
    <source>
        <dbReference type="PROSITE" id="PS51462"/>
    </source>
</evidence>
<dbReference type="GO" id="GO:0046872">
    <property type="term" value="F:metal ion binding"/>
    <property type="evidence" value="ECO:0007669"/>
    <property type="project" value="UniProtKB-KW"/>
</dbReference>
<evidence type="ECO:0000313" key="11">
    <source>
        <dbReference type="EMBL" id="BAM80907.1"/>
    </source>
</evidence>
<dbReference type="Gramene" id="CMM006CT">
    <property type="protein sequence ID" value="CMM006CT"/>
    <property type="gene ID" value="CMM006C"/>
</dbReference>
<dbReference type="GO" id="GO:0019677">
    <property type="term" value="P:NAD+ catabolic process"/>
    <property type="evidence" value="ECO:0007669"/>
    <property type="project" value="TreeGrafter"/>
</dbReference>
<evidence type="ECO:0000256" key="4">
    <source>
        <dbReference type="ARBA" id="ARBA00012381"/>
    </source>
</evidence>
<dbReference type="EC" id="3.6.1.22" evidence="4"/>
<dbReference type="Gene3D" id="3.90.79.10">
    <property type="entry name" value="Nucleoside Triphosphate Pyrophosphohydrolase"/>
    <property type="match status" value="1"/>
</dbReference>
<dbReference type="GO" id="GO:0005829">
    <property type="term" value="C:cytosol"/>
    <property type="evidence" value="ECO:0007669"/>
    <property type="project" value="TreeGrafter"/>
</dbReference>
<dbReference type="PROSITE" id="PS51462">
    <property type="entry name" value="NUDIX"/>
    <property type="match status" value="1"/>
</dbReference>
<evidence type="ECO:0000256" key="6">
    <source>
        <dbReference type="ARBA" id="ARBA00022801"/>
    </source>
</evidence>
<dbReference type="GeneID" id="16995029"/>
<dbReference type="InterPro" id="IPR049734">
    <property type="entry name" value="NudC-like_C"/>
</dbReference>
<dbReference type="InterPro" id="IPR020084">
    <property type="entry name" value="NUDIX_hydrolase_CS"/>
</dbReference>
<dbReference type="NCBIfam" id="NF001299">
    <property type="entry name" value="PRK00241.1"/>
    <property type="match status" value="1"/>
</dbReference>
<dbReference type="InterPro" id="IPR050241">
    <property type="entry name" value="NAD-cap_RNA_hydrolase_NudC"/>
</dbReference>
<proteinExistence type="inferred from homology"/>
<name>M1VDM8_CYAM1</name>
<dbReference type="EMBL" id="AP006495">
    <property type="protein sequence ID" value="BAM80907.1"/>
    <property type="molecule type" value="Genomic_DNA"/>
</dbReference>
<evidence type="ECO:0000256" key="8">
    <source>
        <dbReference type="ARBA" id="ARBA00023027"/>
    </source>
</evidence>
<dbReference type="InterPro" id="IPR015797">
    <property type="entry name" value="NUDIX_hydrolase-like_dom_sf"/>
</dbReference>
<evidence type="ECO:0000256" key="7">
    <source>
        <dbReference type="ARBA" id="ARBA00022842"/>
    </source>
</evidence>
<dbReference type="PANTHER" id="PTHR42904">
    <property type="entry name" value="NUDIX HYDROLASE, NUDC SUBFAMILY"/>
    <property type="match status" value="1"/>
</dbReference>
<evidence type="ECO:0000313" key="12">
    <source>
        <dbReference type="Proteomes" id="UP000007014"/>
    </source>
</evidence>
<dbReference type="KEGG" id="cme:CYME_CMM006C"/>
<dbReference type="HOGENOM" id="CLU_519156_0_0_1"/>
<dbReference type="STRING" id="280699.M1VDM8"/>
<feature type="domain" description="Nudix hydrolase" evidence="10">
    <location>
        <begin position="351"/>
        <end position="490"/>
    </location>
</feature>
<dbReference type="PANTHER" id="PTHR42904:SF6">
    <property type="entry name" value="NAD-CAPPED RNA HYDROLASE NUDT12"/>
    <property type="match status" value="1"/>
</dbReference>
<organism evidence="11 12">
    <name type="scientific">Cyanidioschyzon merolae (strain NIES-3377 / 10D)</name>
    <name type="common">Unicellular red alga</name>
    <dbReference type="NCBI Taxonomy" id="280699"/>
    <lineage>
        <taxon>Eukaryota</taxon>
        <taxon>Rhodophyta</taxon>
        <taxon>Bangiophyceae</taxon>
        <taxon>Cyanidiales</taxon>
        <taxon>Cyanidiaceae</taxon>
        <taxon>Cyanidioschyzon</taxon>
    </lineage>
</organism>
<dbReference type="eggNOG" id="KOG3084">
    <property type="taxonomic scope" value="Eukaryota"/>
</dbReference>
<dbReference type="AlphaFoldDB" id="M1VDM8"/>
<dbReference type="OrthoDB" id="5542at2759"/>
<sequence>MWQGGSALPRFPRLWSFNWRSSGQFVGKRDWTQRLQSFQPGRVVGKAVLRTVLRWKSGRVSLAQSRVLGQNHLVMLSENASLKNASGDGYHPNYLSFPPLSFHRERALSKSGTHALQTPTSTPFSRKIWVLPSDWRLGHLVRIRPDPLNGTELVALDVFSDEEQLERLVRRGVYVGFLGTMDDEMLRKLFPCLVKRGSSAQHCLSTGDTTFHELFVADVHDHLAAERAPTAAERSGERGTGALGAHGVAVRTLRALLEVAADSENRLAADQLEKLGIDTEDLAMIALRDRSVSVTDAQAALLAQARILTDWYHRNRFCTSCGNRLCAPAITSSTRIGRLLQCSACEHSVYPRIDPVVIVLVVASQSVDHSKPEHAMCLLGRKHQWQPGRYSCIAGFVEAGETLEEAVVREVAEETGILLRPEAVRYASSQTWPFPSQLMLGFYASVPRDEVLPQPRPSDGELESVAWFSAGQVRAMLAPEARPPAPHLPPREAIAHRLIVDWLQSLESGAHQERLESVDRTPKEI</sequence>
<comment type="cofactor">
    <cofactor evidence="2">
        <name>Zn(2+)</name>
        <dbReference type="ChEBI" id="CHEBI:29105"/>
    </cofactor>
</comment>
<evidence type="ECO:0000256" key="9">
    <source>
        <dbReference type="ARBA" id="ARBA00023679"/>
    </source>
</evidence>
<reference evidence="11 12" key="2">
    <citation type="journal article" date="2007" name="BMC Biol.">
        <title>A 100%-complete sequence reveals unusually simple genomic features in the hot-spring red alga Cyanidioschyzon merolae.</title>
        <authorList>
            <person name="Nozaki H."/>
            <person name="Takano H."/>
            <person name="Misumi O."/>
            <person name="Terasawa K."/>
            <person name="Matsuzaki M."/>
            <person name="Maruyama S."/>
            <person name="Nishida K."/>
            <person name="Yagisawa F."/>
            <person name="Yoshida Y."/>
            <person name="Fujiwara T."/>
            <person name="Takio S."/>
            <person name="Tamura K."/>
            <person name="Chung S.J."/>
            <person name="Nakamura S."/>
            <person name="Kuroiwa H."/>
            <person name="Tanaka K."/>
            <person name="Sato N."/>
            <person name="Kuroiwa T."/>
        </authorList>
    </citation>
    <scope>NUCLEOTIDE SEQUENCE [LARGE SCALE GENOMIC DNA]</scope>
    <source>
        <strain evidence="11 12">10D</strain>
    </source>
</reference>
<dbReference type="InterPro" id="IPR000086">
    <property type="entry name" value="NUDIX_hydrolase_dom"/>
</dbReference>
<protein>
    <recommendedName>
        <fullName evidence="4">NAD(+) diphosphatase</fullName>
        <ecNumber evidence="4">3.6.1.22</ecNumber>
    </recommendedName>
</protein>
<keyword evidence="6" id="KW-0378">Hydrolase</keyword>
<dbReference type="GO" id="GO:0005777">
    <property type="term" value="C:peroxisome"/>
    <property type="evidence" value="ECO:0007669"/>
    <property type="project" value="TreeGrafter"/>
</dbReference>
<dbReference type="Pfam" id="PF00293">
    <property type="entry name" value="NUDIX"/>
    <property type="match status" value="1"/>
</dbReference>